<evidence type="ECO:0000313" key="2">
    <source>
        <dbReference type="Proteomes" id="UP000287823"/>
    </source>
</evidence>
<sequence>MAILHVFSSFQSFQRGRNVLAELTADDSVLLRADALYQLLSETGFASGSYAVAADALARGLDPAQFPHIEWIDYDDWVELVMQHQSSIDW</sequence>
<name>A0A432WHQ2_9GAMM</name>
<keyword evidence="2" id="KW-1185">Reference proteome</keyword>
<dbReference type="Pfam" id="PF04077">
    <property type="entry name" value="DsrH"/>
    <property type="match status" value="1"/>
</dbReference>
<organism evidence="1 2">
    <name type="scientific">Aliidiomarina soli</name>
    <dbReference type="NCBI Taxonomy" id="1928574"/>
    <lineage>
        <taxon>Bacteria</taxon>
        <taxon>Pseudomonadati</taxon>
        <taxon>Pseudomonadota</taxon>
        <taxon>Gammaproteobacteria</taxon>
        <taxon>Alteromonadales</taxon>
        <taxon>Idiomarinaceae</taxon>
        <taxon>Aliidiomarina</taxon>
    </lineage>
</organism>
<dbReference type="EMBL" id="PIPO01000003">
    <property type="protein sequence ID" value="RUO33308.1"/>
    <property type="molecule type" value="Genomic_DNA"/>
</dbReference>
<gene>
    <name evidence="1" type="ORF">CWE14_08795</name>
</gene>
<dbReference type="SUPFAM" id="SSF75169">
    <property type="entry name" value="DsrEFH-like"/>
    <property type="match status" value="1"/>
</dbReference>
<dbReference type="InterPro" id="IPR007215">
    <property type="entry name" value="Sulphur_relay_TusB/DsrH"/>
</dbReference>
<evidence type="ECO:0000313" key="1">
    <source>
        <dbReference type="EMBL" id="RUO33308.1"/>
    </source>
</evidence>
<dbReference type="Proteomes" id="UP000287823">
    <property type="component" value="Unassembled WGS sequence"/>
</dbReference>
<protein>
    <recommendedName>
        <fullName evidence="3">Sulfurtransferase complex subunit TusB</fullName>
    </recommendedName>
</protein>
<evidence type="ECO:0008006" key="3">
    <source>
        <dbReference type="Google" id="ProtNLM"/>
    </source>
</evidence>
<dbReference type="Gene3D" id="3.40.1260.10">
    <property type="entry name" value="DsrEFH-like"/>
    <property type="match status" value="1"/>
</dbReference>
<proteinExistence type="predicted"/>
<dbReference type="RefSeq" id="WP_126799018.1">
    <property type="nucleotide sequence ID" value="NZ_PIPO01000003.1"/>
</dbReference>
<accession>A0A432WHQ2</accession>
<comment type="caution">
    <text evidence="1">The sequence shown here is derived from an EMBL/GenBank/DDBJ whole genome shotgun (WGS) entry which is preliminary data.</text>
</comment>
<dbReference type="AlphaFoldDB" id="A0A432WHQ2"/>
<dbReference type="GO" id="GO:0002143">
    <property type="term" value="P:tRNA wobble position uridine thiolation"/>
    <property type="evidence" value="ECO:0007669"/>
    <property type="project" value="InterPro"/>
</dbReference>
<dbReference type="InterPro" id="IPR027396">
    <property type="entry name" value="DsrEFH-like"/>
</dbReference>
<reference evidence="1 2" key="1">
    <citation type="journal article" date="2011" name="Front. Microbiol.">
        <title>Genomic signatures of strain selection and enhancement in Bacillus atrophaeus var. globigii, a historical biowarfare simulant.</title>
        <authorList>
            <person name="Gibbons H.S."/>
            <person name="Broomall S.M."/>
            <person name="McNew L.A."/>
            <person name="Daligault H."/>
            <person name="Chapman C."/>
            <person name="Bruce D."/>
            <person name="Karavis M."/>
            <person name="Krepps M."/>
            <person name="McGregor P.A."/>
            <person name="Hong C."/>
            <person name="Park K.H."/>
            <person name="Akmal A."/>
            <person name="Feldman A."/>
            <person name="Lin J.S."/>
            <person name="Chang W.E."/>
            <person name="Higgs B.W."/>
            <person name="Demirev P."/>
            <person name="Lindquist J."/>
            <person name="Liem A."/>
            <person name="Fochler E."/>
            <person name="Read T.D."/>
            <person name="Tapia R."/>
            <person name="Johnson S."/>
            <person name="Bishop-Lilly K.A."/>
            <person name="Detter C."/>
            <person name="Han C."/>
            <person name="Sozhamannan S."/>
            <person name="Rosenzweig C.N."/>
            <person name="Skowronski E.W."/>
        </authorList>
    </citation>
    <scope>NUCLEOTIDE SEQUENCE [LARGE SCALE GENOMIC DNA]</scope>
    <source>
        <strain evidence="1 2">Y4G10-17</strain>
    </source>
</reference>
<dbReference type="GO" id="GO:0005737">
    <property type="term" value="C:cytoplasm"/>
    <property type="evidence" value="ECO:0007669"/>
    <property type="project" value="InterPro"/>
</dbReference>